<keyword evidence="1" id="KW-0812">Transmembrane</keyword>
<evidence type="ECO:0000259" key="2">
    <source>
        <dbReference type="Pfam" id="PF04892"/>
    </source>
</evidence>
<accession>A0A0F8BD60</accession>
<evidence type="ECO:0000256" key="1">
    <source>
        <dbReference type="SAM" id="Phobius"/>
    </source>
</evidence>
<evidence type="ECO:0000313" key="5">
    <source>
        <dbReference type="Proteomes" id="UP000034152"/>
    </source>
</evidence>
<dbReference type="EMBL" id="JJQU01000164">
    <property type="protein sequence ID" value="KKH83549.1"/>
    <property type="molecule type" value="Genomic_DNA"/>
</dbReference>
<dbReference type="Proteomes" id="UP000034152">
    <property type="component" value="Unassembled WGS sequence"/>
</dbReference>
<feature type="transmembrane region" description="Helical" evidence="1">
    <location>
        <begin position="145"/>
        <end position="164"/>
    </location>
</feature>
<dbReference type="AlphaFoldDB" id="A0A0F8BD60"/>
<dbReference type="PATRIC" id="fig|2209.56.peg.74"/>
<name>A0A0F8BD60_METMZ</name>
<feature type="transmembrane region" description="Helical" evidence="1">
    <location>
        <begin position="12"/>
        <end position="33"/>
    </location>
</feature>
<feature type="domain" description="VanZ-like" evidence="2">
    <location>
        <begin position="18"/>
        <end position="160"/>
    </location>
</feature>
<evidence type="ECO:0000313" key="3">
    <source>
        <dbReference type="EMBL" id="KKF99285.1"/>
    </source>
</evidence>
<evidence type="ECO:0000313" key="6">
    <source>
        <dbReference type="Proteomes" id="UP000034578"/>
    </source>
</evidence>
<reference evidence="5 6" key="1">
    <citation type="journal article" date="2015" name="ISME J.">
        <title>Genomic and phenotypic differentiation among Methanosarcina mazei populations from Columbia River sediment.</title>
        <authorList>
            <person name="Youngblut N.D."/>
            <person name="Wirth J.S."/>
            <person name="Henriksen J.R."/>
            <person name="Smith M."/>
            <person name="Simon H."/>
            <person name="Metcalf W.W."/>
            <person name="Whitaker R.J."/>
        </authorList>
    </citation>
    <scope>NUCLEOTIDE SEQUENCE [LARGE SCALE GENOMIC DNA]</scope>
    <source>
        <strain evidence="4 5">1.H.M.2.1</strain>
        <strain evidence="3 6">2.F.A.2.4</strain>
    </source>
</reference>
<feature type="transmembrane region" description="Helical" evidence="1">
    <location>
        <begin position="83"/>
        <end position="100"/>
    </location>
</feature>
<keyword evidence="6" id="KW-1185">Reference proteome</keyword>
<gene>
    <name evidence="3" type="ORF">DU47_20785</name>
    <name evidence="4" type="ORF">DU80_00365</name>
</gene>
<comment type="caution">
    <text evidence="3">The sequence shown here is derived from an EMBL/GenBank/DDBJ whole genome shotgun (WGS) entry which is preliminary data.</text>
</comment>
<keyword evidence="1" id="KW-0472">Membrane</keyword>
<dbReference type="RefSeq" id="WP_048048278.1">
    <property type="nucleotide sequence ID" value="NZ_JJOS01000118.1"/>
</dbReference>
<dbReference type="EMBL" id="JJOS01000118">
    <property type="protein sequence ID" value="KKF99285.1"/>
    <property type="molecule type" value="Genomic_DNA"/>
</dbReference>
<dbReference type="InterPro" id="IPR006976">
    <property type="entry name" value="VanZ-like"/>
</dbReference>
<evidence type="ECO:0000313" key="4">
    <source>
        <dbReference type="EMBL" id="KKH83549.1"/>
    </source>
</evidence>
<organism evidence="3 6">
    <name type="scientific">Methanosarcina mazei</name>
    <name type="common">Methanosarcina frisia</name>
    <dbReference type="NCBI Taxonomy" id="2209"/>
    <lineage>
        <taxon>Archaea</taxon>
        <taxon>Methanobacteriati</taxon>
        <taxon>Methanobacteriota</taxon>
        <taxon>Stenosarchaea group</taxon>
        <taxon>Methanomicrobia</taxon>
        <taxon>Methanosarcinales</taxon>
        <taxon>Methanosarcinaceae</taxon>
        <taxon>Methanosarcina</taxon>
    </lineage>
</organism>
<protein>
    <recommendedName>
        <fullName evidence="2">VanZ-like domain-containing protein</fullName>
    </recommendedName>
</protein>
<dbReference type="NCBIfam" id="NF037970">
    <property type="entry name" value="vanZ_1"/>
    <property type="match status" value="1"/>
</dbReference>
<sequence length="179" mass="19879">MINLKDKMKKLGKSGFFIVITVLYAIMIFYLSISSGVGDIKRFLKMDLGYPLRNFLVANDMSSISKFMIDCLHAVQKASLDPGHIAIYFGFGVLLYFVFLSSKNPGLVRNSAAFAVFMGTVYGILNEIFQSFLPYRTASVEDAVSNLIGLLLAQIFVILFVLALKSVLNRKKKVEAPAD</sequence>
<feature type="transmembrane region" description="Helical" evidence="1">
    <location>
        <begin position="107"/>
        <end position="125"/>
    </location>
</feature>
<dbReference type="PANTHER" id="PTHR28008:SF1">
    <property type="entry name" value="DOMAIN PROTEIN, PUTATIVE (AFU_ORTHOLOGUE AFUA_3G10980)-RELATED"/>
    <property type="match status" value="1"/>
</dbReference>
<dbReference type="Pfam" id="PF04892">
    <property type="entry name" value="VanZ"/>
    <property type="match status" value="1"/>
</dbReference>
<keyword evidence="1" id="KW-1133">Transmembrane helix</keyword>
<proteinExistence type="predicted"/>
<dbReference type="PANTHER" id="PTHR28008">
    <property type="entry name" value="DOMAIN PROTEIN, PUTATIVE (AFU_ORTHOLOGUE AFUA_3G10980)-RELATED"/>
    <property type="match status" value="1"/>
</dbReference>
<dbReference type="Proteomes" id="UP000034578">
    <property type="component" value="Unassembled WGS sequence"/>
</dbReference>